<keyword evidence="5" id="KW-0112">Calmodulin-binding</keyword>
<comment type="function">
    <text evidence="11">Transcriptional regulator that controls a genetic switch in male development. It is necessary and sufficient for initiating male sex determination by directing the development of supporting cell precursors (pre-Sertoli cells) as Sertoli rather than granulosa cells. Involved in different aspects of gene regulation including promoter activation or repression. Binds to the DNA consensus sequence 5'-[AT]AACAA[AT]-3'. SRY HMG box recognizes DNA by partial intercalation in the minor groove and promotes DNA bending. Also involved in pre-mRNA splicing. In male adult brain involved in the maintenance of motor functions of dopaminergic neurons.</text>
</comment>
<dbReference type="GO" id="GO:0000978">
    <property type="term" value="F:RNA polymerase II cis-regulatory region sequence-specific DNA binding"/>
    <property type="evidence" value="ECO:0007669"/>
    <property type="project" value="TreeGrafter"/>
</dbReference>
<dbReference type="PANTHER" id="PTHR10270:SF161">
    <property type="entry name" value="SEX-DETERMINING REGION Y PROTEIN"/>
    <property type="match status" value="1"/>
</dbReference>
<name>A0A834KK66_VESVU</name>
<evidence type="ECO:0000256" key="5">
    <source>
        <dbReference type="ARBA" id="ARBA00022860"/>
    </source>
</evidence>
<dbReference type="InterPro" id="IPR009071">
    <property type="entry name" value="HMG_box_dom"/>
</dbReference>
<keyword evidence="8" id="KW-0010">Activator</keyword>
<keyword evidence="7 12" id="KW-0238">DNA-binding</keyword>
<proteinExistence type="inferred from homology"/>
<evidence type="ECO:0000313" key="14">
    <source>
        <dbReference type="EMBL" id="KAF7408208.1"/>
    </source>
</evidence>
<evidence type="ECO:0000256" key="9">
    <source>
        <dbReference type="ARBA" id="ARBA00023163"/>
    </source>
</evidence>
<evidence type="ECO:0000256" key="11">
    <source>
        <dbReference type="ARBA" id="ARBA00045821"/>
    </source>
</evidence>
<feature type="domain" description="HMG box" evidence="13">
    <location>
        <begin position="131"/>
        <end position="199"/>
    </location>
</feature>
<dbReference type="Gene3D" id="1.10.30.10">
    <property type="entry name" value="High mobility group box domain"/>
    <property type="match status" value="1"/>
</dbReference>
<dbReference type="AlphaFoldDB" id="A0A834KK66"/>
<comment type="caution">
    <text evidence="14">The sequence shown here is derived from an EMBL/GenBank/DDBJ whole genome shotgun (WGS) entry which is preliminary data.</text>
</comment>
<comment type="similarity">
    <text evidence="2">Belongs to the SRY family.</text>
</comment>
<feature type="DNA-binding region" description="HMG box" evidence="12">
    <location>
        <begin position="131"/>
        <end position="199"/>
    </location>
</feature>
<dbReference type="Proteomes" id="UP000614350">
    <property type="component" value="Unassembled WGS sequence"/>
</dbReference>
<dbReference type="CDD" id="cd01389">
    <property type="entry name" value="HMG-box_ROX1-like"/>
    <property type="match status" value="1"/>
</dbReference>
<keyword evidence="6" id="KW-0726">Sexual differentiation</keyword>
<evidence type="ECO:0000256" key="8">
    <source>
        <dbReference type="ARBA" id="ARBA00023159"/>
    </source>
</evidence>
<reference evidence="14" key="1">
    <citation type="journal article" date="2020" name="G3 (Bethesda)">
        <title>High-Quality Assemblies for Three Invasive Social Wasps from the &lt;i&gt;Vespula&lt;/i&gt; Genus.</title>
        <authorList>
            <person name="Harrop T.W.R."/>
            <person name="Guhlin J."/>
            <person name="McLaughlin G.M."/>
            <person name="Permina E."/>
            <person name="Stockwell P."/>
            <person name="Gilligan J."/>
            <person name="Le Lec M.F."/>
            <person name="Gruber M.A.M."/>
            <person name="Quinn O."/>
            <person name="Lovegrove M."/>
            <person name="Duncan E.J."/>
            <person name="Remnant E.J."/>
            <person name="Van Eeckhoven J."/>
            <person name="Graham B."/>
            <person name="Knapp R.A."/>
            <person name="Langford K.W."/>
            <person name="Kronenberg Z."/>
            <person name="Press M.O."/>
            <person name="Eacker S.M."/>
            <person name="Wilson-Rankin E.E."/>
            <person name="Purcell J."/>
            <person name="Lester P.J."/>
            <person name="Dearden P.K."/>
        </authorList>
    </citation>
    <scope>NUCLEOTIDE SEQUENCE</scope>
    <source>
        <strain evidence="14">Marl-1</strain>
    </source>
</reference>
<evidence type="ECO:0000313" key="15">
    <source>
        <dbReference type="Proteomes" id="UP000614350"/>
    </source>
</evidence>
<dbReference type="GO" id="GO:0001228">
    <property type="term" value="F:DNA-binding transcription activator activity, RNA polymerase II-specific"/>
    <property type="evidence" value="ECO:0007669"/>
    <property type="project" value="TreeGrafter"/>
</dbReference>
<sequence length="215" mass="24927">MESHVFECIVQKDDTKLRDSRNVKTNVLSPISTKKEAIYLSNYPTYRGRSYVRNNNNNNNNSSNNNAMIEDRVLDSSRRETFVVTEDDKENFIGKQEDRSNNFSSTKQEILPTLLSFDEKNNEGNSLKRKIPRPANAFMLFANEWRKKLASENPRESNKDISVRLGILWKNISKDVKEKYFTLAREVDAEHKKKYPGTSFLLLLDSPIVNIESIN</sequence>
<dbReference type="GO" id="GO:0007548">
    <property type="term" value="P:sex differentiation"/>
    <property type="evidence" value="ECO:0007669"/>
    <property type="project" value="UniProtKB-KW"/>
</dbReference>
<evidence type="ECO:0000256" key="10">
    <source>
        <dbReference type="ARBA" id="ARBA00032498"/>
    </source>
</evidence>
<organism evidence="14 15">
    <name type="scientific">Vespula vulgaris</name>
    <name type="common">Yellow jacket</name>
    <name type="synonym">Wasp</name>
    <dbReference type="NCBI Taxonomy" id="7454"/>
    <lineage>
        <taxon>Eukaryota</taxon>
        <taxon>Metazoa</taxon>
        <taxon>Ecdysozoa</taxon>
        <taxon>Arthropoda</taxon>
        <taxon>Hexapoda</taxon>
        <taxon>Insecta</taxon>
        <taxon>Pterygota</taxon>
        <taxon>Neoptera</taxon>
        <taxon>Endopterygota</taxon>
        <taxon>Hymenoptera</taxon>
        <taxon>Apocrita</taxon>
        <taxon>Aculeata</taxon>
        <taxon>Vespoidea</taxon>
        <taxon>Vespidae</taxon>
        <taxon>Vespinae</taxon>
        <taxon>Vespula</taxon>
    </lineage>
</organism>
<evidence type="ECO:0000256" key="3">
    <source>
        <dbReference type="ARBA" id="ARBA00019052"/>
    </source>
</evidence>
<evidence type="ECO:0000259" key="13">
    <source>
        <dbReference type="PROSITE" id="PS50118"/>
    </source>
</evidence>
<keyword evidence="15" id="KW-1185">Reference proteome</keyword>
<dbReference type="SMART" id="SM00398">
    <property type="entry name" value="HMG"/>
    <property type="match status" value="1"/>
</dbReference>
<keyword evidence="12" id="KW-0539">Nucleus</keyword>
<evidence type="ECO:0000256" key="4">
    <source>
        <dbReference type="ARBA" id="ARBA00022782"/>
    </source>
</evidence>
<accession>A0A834KK66</accession>
<dbReference type="InterPro" id="IPR050140">
    <property type="entry name" value="SRY-related_HMG-box_TF-like"/>
</dbReference>
<comment type="subcellular location">
    <subcellularLocation>
        <location evidence="1">Nucleus speckle</location>
    </subcellularLocation>
</comment>
<evidence type="ECO:0000256" key="6">
    <source>
        <dbReference type="ARBA" id="ARBA00022928"/>
    </source>
</evidence>
<evidence type="ECO:0000256" key="12">
    <source>
        <dbReference type="PROSITE-ProRule" id="PRU00267"/>
    </source>
</evidence>
<dbReference type="EMBL" id="JACSEA010000002">
    <property type="protein sequence ID" value="KAF7408208.1"/>
    <property type="molecule type" value="Genomic_DNA"/>
</dbReference>
<dbReference type="PANTHER" id="PTHR10270">
    <property type="entry name" value="SOX TRANSCRIPTION FACTOR"/>
    <property type="match status" value="1"/>
</dbReference>
<evidence type="ECO:0000256" key="2">
    <source>
        <dbReference type="ARBA" id="ARBA00005998"/>
    </source>
</evidence>
<dbReference type="GO" id="GO:0016607">
    <property type="term" value="C:nuclear speck"/>
    <property type="evidence" value="ECO:0007669"/>
    <property type="project" value="UniProtKB-SubCell"/>
</dbReference>
<evidence type="ECO:0000256" key="1">
    <source>
        <dbReference type="ARBA" id="ARBA00004324"/>
    </source>
</evidence>
<protein>
    <recommendedName>
        <fullName evidence="3">Sex-determining region Y protein</fullName>
    </recommendedName>
    <alternativeName>
        <fullName evidence="10">Testis-determining factor</fullName>
    </alternativeName>
</protein>
<gene>
    <name evidence="14" type="ORF">HZH66_002745</name>
</gene>
<dbReference type="SUPFAM" id="SSF47095">
    <property type="entry name" value="HMG-box"/>
    <property type="match status" value="1"/>
</dbReference>
<evidence type="ECO:0000256" key="7">
    <source>
        <dbReference type="ARBA" id="ARBA00023125"/>
    </source>
</evidence>
<dbReference type="Pfam" id="PF00505">
    <property type="entry name" value="HMG_box"/>
    <property type="match status" value="1"/>
</dbReference>
<dbReference type="GO" id="GO:0030154">
    <property type="term" value="P:cell differentiation"/>
    <property type="evidence" value="ECO:0007669"/>
    <property type="project" value="UniProtKB-KW"/>
</dbReference>
<dbReference type="GO" id="GO:0005516">
    <property type="term" value="F:calmodulin binding"/>
    <property type="evidence" value="ECO:0007669"/>
    <property type="project" value="UniProtKB-KW"/>
</dbReference>
<keyword evidence="4" id="KW-0221">Differentiation</keyword>
<keyword evidence="9" id="KW-0804">Transcription</keyword>
<dbReference type="PROSITE" id="PS50118">
    <property type="entry name" value="HMG_BOX_2"/>
    <property type="match status" value="1"/>
</dbReference>
<dbReference type="InterPro" id="IPR036910">
    <property type="entry name" value="HMG_box_dom_sf"/>
</dbReference>